<evidence type="ECO:0000313" key="5">
    <source>
        <dbReference type="EMBL" id="AXE20015.1"/>
    </source>
</evidence>
<organism evidence="5 6">
    <name type="scientific">Runella rosea</name>
    <dbReference type="NCBI Taxonomy" id="2259595"/>
    <lineage>
        <taxon>Bacteria</taxon>
        <taxon>Pseudomonadati</taxon>
        <taxon>Bacteroidota</taxon>
        <taxon>Cytophagia</taxon>
        <taxon>Cytophagales</taxon>
        <taxon>Spirosomataceae</taxon>
        <taxon>Runella</taxon>
    </lineage>
</organism>
<dbReference type="RefSeq" id="WP_114068781.1">
    <property type="nucleotide sequence ID" value="NZ_CP030850.1"/>
</dbReference>
<dbReference type="AlphaFoldDB" id="A0A344TMZ4"/>
<protein>
    <submittedName>
        <fullName evidence="5">Uncharacterized protein</fullName>
    </submittedName>
</protein>
<evidence type="ECO:0000256" key="1">
    <source>
        <dbReference type="ARBA" id="ARBA00004236"/>
    </source>
</evidence>
<comment type="subcellular location">
    <subcellularLocation>
        <location evidence="1">Cell membrane</location>
    </subcellularLocation>
</comment>
<keyword evidence="4" id="KW-0472">Membrane</keyword>
<evidence type="ECO:0000313" key="6">
    <source>
        <dbReference type="Proteomes" id="UP000251993"/>
    </source>
</evidence>
<dbReference type="KEGG" id="run:DR864_20820"/>
<dbReference type="SUPFAM" id="SSF75011">
    <property type="entry name" value="3-carboxy-cis,cis-mucoante lactonizing enzyme"/>
    <property type="match status" value="1"/>
</dbReference>
<sequence length="289" mass="32514">MNIVTRVLAFLLLLEGILSCNPSTDEKKEEAKSMTKFVYDLAQPAETYVLPKELKEISGVAFYAENQLLCVQDEDGEVFVYDLTQQKITESHRFGPRGDYEGIEKIGDEIYVLQSNGTLFNFKLGNKETREIETGLPGKNDVEGLTYDFGTKRLWLAVKEASKKAAKDDDKVIFSFDLKSRRVFTERELKAKQFDQVGLKGKNWKDFKPSDIASHPKTGELYLLSSAGHRLVIFSAGGVPLKNIDLDPKQFRQPEGICFTPDGTLYISSEGDGKDGYILKFDPLKEADN</sequence>
<evidence type="ECO:0000256" key="2">
    <source>
        <dbReference type="ARBA" id="ARBA00009852"/>
    </source>
</evidence>
<gene>
    <name evidence="5" type="ORF">DR864_20820</name>
</gene>
<reference evidence="5 6" key="1">
    <citation type="submission" date="2018-07" db="EMBL/GenBank/DDBJ databases">
        <title>Genome sequencing of Runella.</title>
        <authorList>
            <person name="Baek M.-G."/>
            <person name="Yi H."/>
        </authorList>
    </citation>
    <scope>NUCLEOTIDE SEQUENCE [LARGE SCALE GENOMIC DNA]</scope>
    <source>
        <strain evidence="5 6">HYN0085</strain>
    </source>
</reference>
<proteinExistence type="inferred from homology"/>
<keyword evidence="6" id="KW-1185">Reference proteome</keyword>
<dbReference type="Proteomes" id="UP000251993">
    <property type="component" value="Chromosome"/>
</dbReference>
<dbReference type="OrthoDB" id="5292493at2"/>
<dbReference type="Gene3D" id="2.120.10.30">
    <property type="entry name" value="TolB, C-terminal domain"/>
    <property type="match status" value="1"/>
</dbReference>
<evidence type="ECO:0000256" key="3">
    <source>
        <dbReference type="ARBA" id="ARBA00022475"/>
    </source>
</evidence>
<dbReference type="Pfam" id="PF06977">
    <property type="entry name" value="SdiA-regulated"/>
    <property type="match status" value="1"/>
</dbReference>
<dbReference type="InterPro" id="IPR009722">
    <property type="entry name" value="YjiK/CarP"/>
</dbReference>
<dbReference type="InterPro" id="IPR011042">
    <property type="entry name" value="6-blade_b-propeller_TolB-like"/>
</dbReference>
<comment type="similarity">
    <text evidence="2">Belongs to the YjiK family.</text>
</comment>
<accession>A0A344TMZ4</accession>
<evidence type="ECO:0000256" key="4">
    <source>
        <dbReference type="ARBA" id="ARBA00023136"/>
    </source>
</evidence>
<name>A0A344TMZ4_9BACT</name>
<dbReference type="GO" id="GO:0005886">
    <property type="term" value="C:plasma membrane"/>
    <property type="evidence" value="ECO:0007669"/>
    <property type="project" value="UniProtKB-SubCell"/>
</dbReference>
<dbReference type="EMBL" id="CP030850">
    <property type="protein sequence ID" value="AXE20015.1"/>
    <property type="molecule type" value="Genomic_DNA"/>
</dbReference>
<keyword evidence="3" id="KW-1003">Cell membrane</keyword>